<dbReference type="InterPro" id="IPR012902">
    <property type="entry name" value="N_methyl_site"/>
</dbReference>
<dbReference type="Pfam" id="PF12019">
    <property type="entry name" value="GspH"/>
    <property type="match status" value="1"/>
</dbReference>
<comment type="subcellular location">
    <subcellularLocation>
        <location evidence="1">Cell inner membrane</location>
        <topology evidence="1">Single-pass membrane protein</topology>
    </subcellularLocation>
</comment>
<dbReference type="PRINTS" id="PR00885">
    <property type="entry name" value="BCTERIALGSPH"/>
</dbReference>
<feature type="domain" description="General secretion pathway GspH" evidence="12">
    <location>
        <begin position="46"/>
        <end position="148"/>
    </location>
</feature>
<dbReference type="GO" id="GO:0015628">
    <property type="term" value="P:protein secretion by the type II secretion system"/>
    <property type="evidence" value="ECO:0007669"/>
    <property type="project" value="InterPro"/>
</dbReference>
<evidence type="ECO:0000256" key="10">
    <source>
        <dbReference type="ARBA" id="ARBA00030775"/>
    </source>
</evidence>
<evidence type="ECO:0000256" key="4">
    <source>
        <dbReference type="ARBA" id="ARBA00022481"/>
    </source>
</evidence>
<proteinExistence type="inferred from homology"/>
<dbReference type="InterPro" id="IPR049875">
    <property type="entry name" value="TypeII_GspH"/>
</dbReference>
<dbReference type="GO" id="GO:0005886">
    <property type="term" value="C:plasma membrane"/>
    <property type="evidence" value="ECO:0007669"/>
    <property type="project" value="UniProtKB-SubCell"/>
</dbReference>
<keyword evidence="14" id="KW-1185">Reference proteome</keyword>
<keyword evidence="5" id="KW-0997">Cell inner membrane</keyword>
<keyword evidence="8 11" id="KW-0472">Membrane</keyword>
<evidence type="ECO:0000256" key="1">
    <source>
        <dbReference type="ARBA" id="ARBA00004377"/>
    </source>
</evidence>
<dbReference type="AlphaFoldDB" id="A0A0H4I0M3"/>
<keyword evidence="4" id="KW-0488">Methylation</keyword>
<name>A0A0H4I0M3_9GAMM</name>
<keyword evidence="6 11" id="KW-0812">Transmembrane</keyword>
<reference evidence="13 14" key="1">
    <citation type="submission" date="2015-05" db="EMBL/GenBank/DDBJ databases">
        <title>Complete genome of Marinobacter psychrophilus strain 20041T isolated from sea-ice of the Canadian Basin.</title>
        <authorList>
            <person name="Song L."/>
            <person name="Ren L."/>
            <person name="Yu Y."/>
            <person name="Wang X."/>
        </authorList>
    </citation>
    <scope>NUCLEOTIDE SEQUENCE [LARGE SCALE GENOMIC DNA]</scope>
    <source>
        <strain evidence="13 14">20041</strain>
    </source>
</reference>
<keyword evidence="7 11" id="KW-1133">Transmembrane helix</keyword>
<dbReference type="InterPro" id="IPR022346">
    <property type="entry name" value="T2SS_GspH"/>
</dbReference>
<dbReference type="PATRIC" id="fig|330734.3.peg.1825"/>
<dbReference type="Proteomes" id="UP000036406">
    <property type="component" value="Chromosome"/>
</dbReference>
<dbReference type="Gene3D" id="3.55.40.10">
    <property type="entry name" value="minor pseudopilin epsh domain"/>
    <property type="match status" value="1"/>
</dbReference>
<evidence type="ECO:0000256" key="9">
    <source>
        <dbReference type="ARBA" id="ARBA00025772"/>
    </source>
</evidence>
<dbReference type="RefSeq" id="WP_048385389.1">
    <property type="nucleotide sequence ID" value="NZ_CP011494.1"/>
</dbReference>
<evidence type="ECO:0000313" key="14">
    <source>
        <dbReference type="Proteomes" id="UP000036406"/>
    </source>
</evidence>
<evidence type="ECO:0000313" key="13">
    <source>
        <dbReference type="EMBL" id="AKO52489.1"/>
    </source>
</evidence>
<feature type="transmembrane region" description="Helical" evidence="11">
    <location>
        <begin position="12"/>
        <end position="31"/>
    </location>
</feature>
<gene>
    <name evidence="13" type="ORF">ABA45_08705</name>
</gene>
<protein>
    <recommendedName>
        <fullName evidence="2">Type II secretion system protein H</fullName>
    </recommendedName>
    <alternativeName>
        <fullName evidence="10">General secretion pathway protein H</fullName>
    </alternativeName>
</protein>
<keyword evidence="3" id="KW-1003">Cell membrane</keyword>
<organism evidence="13 14">
    <name type="scientific">Marinobacter psychrophilus</name>
    <dbReference type="NCBI Taxonomy" id="330734"/>
    <lineage>
        <taxon>Bacteria</taxon>
        <taxon>Pseudomonadati</taxon>
        <taxon>Pseudomonadota</taxon>
        <taxon>Gammaproteobacteria</taxon>
        <taxon>Pseudomonadales</taxon>
        <taxon>Marinobacteraceae</taxon>
        <taxon>Marinobacter</taxon>
    </lineage>
</organism>
<evidence type="ECO:0000256" key="6">
    <source>
        <dbReference type="ARBA" id="ARBA00022692"/>
    </source>
</evidence>
<dbReference type="InterPro" id="IPR045584">
    <property type="entry name" value="Pilin-like"/>
</dbReference>
<dbReference type="STRING" id="330734.ABA45_08705"/>
<dbReference type="NCBIfam" id="TIGR01708">
    <property type="entry name" value="typeII_sec_gspH"/>
    <property type="match status" value="1"/>
</dbReference>
<evidence type="ECO:0000259" key="12">
    <source>
        <dbReference type="Pfam" id="PF12019"/>
    </source>
</evidence>
<accession>A0A0H4I0M3</accession>
<evidence type="ECO:0000256" key="5">
    <source>
        <dbReference type="ARBA" id="ARBA00022519"/>
    </source>
</evidence>
<dbReference type="GO" id="GO:0015627">
    <property type="term" value="C:type II protein secretion system complex"/>
    <property type="evidence" value="ECO:0007669"/>
    <property type="project" value="InterPro"/>
</dbReference>
<dbReference type="KEGG" id="mpq:ABA45_08705"/>
<comment type="similarity">
    <text evidence="9">Belongs to the GSP H family.</text>
</comment>
<dbReference type="SUPFAM" id="SSF54523">
    <property type="entry name" value="Pili subunits"/>
    <property type="match status" value="1"/>
</dbReference>
<evidence type="ECO:0000256" key="7">
    <source>
        <dbReference type="ARBA" id="ARBA00022989"/>
    </source>
</evidence>
<evidence type="ECO:0000256" key="3">
    <source>
        <dbReference type="ARBA" id="ARBA00022475"/>
    </source>
</evidence>
<dbReference type="NCBIfam" id="TIGR02532">
    <property type="entry name" value="IV_pilin_GFxxxE"/>
    <property type="match status" value="1"/>
</dbReference>
<evidence type="ECO:0000256" key="8">
    <source>
        <dbReference type="ARBA" id="ARBA00023136"/>
    </source>
</evidence>
<sequence length="176" mass="19310">MPRNATQNGFTLIEILVVLVIIGLVAALAVFTMGGSSQQRELEAEVQDLYLRMQVMSEQAVLNNLEAGLVIDTDNYQFVVFNDETQAWEASPERLFQAHALPPWLSVDAIVASGAPRLTNNNKTLRPSVVFFSSGENTAFEIELMVKGQALAPHRLYSDGIALIHWQKPGAEADGL</sequence>
<dbReference type="InterPro" id="IPR002416">
    <property type="entry name" value="T2SS_protein-GspH"/>
</dbReference>
<evidence type="ECO:0000256" key="2">
    <source>
        <dbReference type="ARBA" id="ARBA00021549"/>
    </source>
</evidence>
<dbReference type="EMBL" id="CP011494">
    <property type="protein sequence ID" value="AKO52489.1"/>
    <property type="molecule type" value="Genomic_DNA"/>
</dbReference>
<evidence type="ECO:0000256" key="11">
    <source>
        <dbReference type="SAM" id="Phobius"/>
    </source>
</evidence>
<dbReference type="Pfam" id="PF07963">
    <property type="entry name" value="N_methyl"/>
    <property type="match status" value="1"/>
</dbReference>